<protein>
    <recommendedName>
        <fullName evidence="6">OmpA-like domain-containing protein</fullName>
    </recommendedName>
</protein>
<name>A0A2T3J2U1_9GAMM</name>
<dbReference type="PANTHER" id="PTHR30329">
    <property type="entry name" value="STATOR ELEMENT OF FLAGELLAR MOTOR COMPLEX"/>
    <property type="match status" value="1"/>
</dbReference>
<dbReference type="PRINTS" id="PR01021">
    <property type="entry name" value="OMPADOMAIN"/>
</dbReference>
<dbReference type="PANTHER" id="PTHR30329:SF21">
    <property type="entry name" value="LIPOPROTEIN YIAD-RELATED"/>
    <property type="match status" value="1"/>
</dbReference>
<dbReference type="InterPro" id="IPR006664">
    <property type="entry name" value="OMP_bac"/>
</dbReference>
<dbReference type="PROSITE" id="PS51257">
    <property type="entry name" value="PROKAR_LIPOPROTEIN"/>
    <property type="match status" value="1"/>
</dbReference>
<feature type="chain" id="PRO_5015628889" description="OmpA-like domain-containing protein" evidence="5">
    <location>
        <begin position="33"/>
        <end position="206"/>
    </location>
</feature>
<dbReference type="Proteomes" id="UP000241222">
    <property type="component" value="Unassembled WGS sequence"/>
</dbReference>
<dbReference type="AlphaFoldDB" id="A0A2T3J2U1"/>
<evidence type="ECO:0000256" key="3">
    <source>
        <dbReference type="ARBA" id="ARBA00023237"/>
    </source>
</evidence>
<reference evidence="7 8" key="1">
    <citation type="submission" date="2018-03" db="EMBL/GenBank/DDBJ databases">
        <title>Whole genome sequencing of Histamine producing bacteria.</title>
        <authorList>
            <person name="Butler K."/>
        </authorList>
    </citation>
    <scope>NUCLEOTIDE SEQUENCE [LARGE SCALE GENOMIC DNA]</scope>
    <source>
        <strain evidence="7 8">JCM 13586</strain>
    </source>
</reference>
<dbReference type="SUPFAM" id="SSF103088">
    <property type="entry name" value="OmpA-like"/>
    <property type="match status" value="1"/>
</dbReference>
<evidence type="ECO:0000313" key="7">
    <source>
        <dbReference type="EMBL" id="PSU35611.1"/>
    </source>
</evidence>
<dbReference type="InterPro" id="IPR006665">
    <property type="entry name" value="OmpA-like"/>
</dbReference>
<dbReference type="GO" id="GO:0009279">
    <property type="term" value="C:cell outer membrane"/>
    <property type="evidence" value="ECO:0007669"/>
    <property type="project" value="UniProtKB-SubCell"/>
</dbReference>
<dbReference type="OrthoDB" id="9805832at2"/>
<dbReference type="InterPro" id="IPR036737">
    <property type="entry name" value="OmpA-like_sf"/>
</dbReference>
<evidence type="ECO:0000256" key="5">
    <source>
        <dbReference type="SAM" id="SignalP"/>
    </source>
</evidence>
<comment type="subcellular location">
    <subcellularLocation>
        <location evidence="1">Cell outer membrane</location>
    </subcellularLocation>
</comment>
<evidence type="ECO:0000256" key="1">
    <source>
        <dbReference type="ARBA" id="ARBA00004442"/>
    </source>
</evidence>
<gene>
    <name evidence="7" type="ORF">C9I99_00900</name>
</gene>
<dbReference type="EMBL" id="PYMH01000001">
    <property type="protein sequence ID" value="PSU35611.1"/>
    <property type="molecule type" value="Genomic_DNA"/>
</dbReference>
<proteinExistence type="predicted"/>
<evidence type="ECO:0000256" key="2">
    <source>
        <dbReference type="ARBA" id="ARBA00023136"/>
    </source>
</evidence>
<feature type="domain" description="OmpA-like" evidence="6">
    <location>
        <begin position="74"/>
        <end position="191"/>
    </location>
</feature>
<evidence type="ECO:0000256" key="4">
    <source>
        <dbReference type="PROSITE-ProRule" id="PRU00473"/>
    </source>
</evidence>
<dbReference type="RefSeq" id="WP_107346966.1">
    <property type="nucleotide sequence ID" value="NZ_PYMH01000001.1"/>
</dbReference>
<feature type="signal peptide" evidence="5">
    <location>
        <begin position="1"/>
        <end position="32"/>
    </location>
</feature>
<dbReference type="Gene3D" id="3.30.1330.60">
    <property type="entry name" value="OmpA-like domain"/>
    <property type="match status" value="1"/>
</dbReference>
<keyword evidence="8" id="KW-1185">Reference proteome</keyword>
<keyword evidence="3" id="KW-0998">Cell outer membrane</keyword>
<dbReference type="Pfam" id="PF00691">
    <property type="entry name" value="OmpA"/>
    <property type="match status" value="1"/>
</dbReference>
<keyword evidence="2 4" id="KW-0472">Membrane</keyword>
<keyword evidence="5" id="KW-0732">Signal</keyword>
<dbReference type="CDD" id="cd07185">
    <property type="entry name" value="OmpA_C-like"/>
    <property type="match status" value="1"/>
</dbReference>
<accession>A0A2T3J2U1</accession>
<dbReference type="PROSITE" id="PS51123">
    <property type="entry name" value="OMPA_2"/>
    <property type="match status" value="1"/>
</dbReference>
<dbReference type="InterPro" id="IPR050330">
    <property type="entry name" value="Bact_OuterMem_StrucFunc"/>
</dbReference>
<sequence>MKRLCTKPLLWLTIACVLALLTLSGCSTEAEAPPIADQSRDLLDDDGDGVINARDKCPATPHSAIVDNDGCPTFVERTESNDLHILFANDSTVIPDEFLSQIKRMADFLATYADARIELKGYASPVGASEYNLGLSKRRAKVVRQQLIDYGVSPNRIKTLGFGDSEPVTASTIEQSNALSRRVTARVRGEKGNVLEEWTIFSLRAD</sequence>
<evidence type="ECO:0000259" key="6">
    <source>
        <dbReference type="PROSITE" id="PS51123"/>
    </source>
</evidence>
<comment type="caution">
    <text evidence="7">The sequence shown here is derived from an EMBL/GenBank/DDBJ whole genome shotgun (WGS) entry which is preliminary data.</text>
</comment>
<organism evidence="7 8">
    <name type="scientific">Photobacterium lutimaris</name>
    <dbReference type="NCBI Taxonomy" id="388278"/>
    <lineage>
        <taxon>Bacteria</taxon>
        <taxon>Pseudomonadati</taxon>
        <taxon>Pseudomonadota</taxon>
        <taxon>Gammaproteobacteria</taxon>
        <taxon>Vibrionales</taxon>
        <taxon>Vibrionaceae</taxon>
        <taxon>Photobacterium</taxon>
    </lineage>
</organism>
<evidence type="ECO:0000313" key="8">
    <source>
        <dbReference type="Proteomes" id="UP000241222"/>
    </source>
</evidence>